<evidence type="ECO:0000256" key="1">
    <source>
        <dbReference type="ARBA" id="ARBA00000085"/>
    </source>
</evidence>
<dbReference type="Pfam" id="PF02518">
    <property type="entry name" value="HATPase_c"/>
    <property type="match status" value="1"/>
</dbReference>
<dbReference type="Proteomes" id="UP000606922">
    <property type="component" value="Unassembled WGS sequence"/>
</dbReference>
<dbReference type="InterPro" id="IPR011712">
    <property type="entry name" value="Sig_transdc_His_kin_sub3_dim/P"/>
</dbReference>
<reference evidence="12" key="1">
    <citation type="journal article" date="2014" name="Int. J. Syst. Evol. Microbiol.">
        <title>Complete genome sequence of Corynebacterium casei LMG S-19264T (=DSM 44701T), isolated from a smear-ripened cheese.</title>
        <authorList>
            <consortium name="US DOE Joint Genome Institute (JGI-PGF)"/>
            <person name="Walter F."/>
            <person name="Albersmeier A."/>
            <person name="Kalinowski J."/>
            <person name="Ruckert C."/>
        </authorList>
    </citation>
    <scope>NUCLEOTIDE SEQUENCE</scope>
    <source>
        <strain evidence="12">CGMCC 1.12813</strain>
    </source>
</reference>
<dbReference type="Pfam" id="PF07730">
    <property type="entry name" value="HisKA_3"/>
    <property type="match status" value="1"/>
</dbReference>
<dbReference type="EMBL" id="BMGB01000001">
    <property type="protein sequence ID" value="GGB09313.1"/>
    <property type="molecule type" value="Genomic_DNA"/>
</dbReference>
<keyword evidence="4" id="KW-0808">Transferase</keyword>
<dbReference type="PANTHER" id="PTHR24421">
    <property type="entry name" value="NITRATE/NITRITE SENSOR PROTEIN NARX-RELATED"/>
    <property type="match status" value="1"/>
</dbReference>
<feature type="transmembrane region" description="Helical" evidence="9">
    <location>
        <begin position="52"/>
        <end position="69"/>
    </location>
</feature>
<dbReference type="GO" id="GO:0016020">
    <property type="term" value="C:membrane"/>
    <property type="evidence" value="ECO:0007669"/>
    <property type="project" value="InterPro"/>
</dbReference>
<evidence type="ECO:0000256" key="4">
    <source>
        <dbReference type="ARBA" id="ARBA00022679"/>
    </source>
</evidence>
<evidence type="ECO:0000259" key="10">
    <source>
        <dbReference type="Pfam" id="PF02518"/>
    </source>
</evidence>
<proteinExistence type="predicted"/>
<reference evidence="12" key="2">
    <citation type="submission" date="2020-09" db="EMBL/GenBank/DDBJ databases">
        <authorList>
            <person name="Sun Q."/>
            <person name="Zhou Y."/>
        </authorList>
    </citation>
    <scope>NUCLEOTIDE SEQUENCE</scope>
    <source>
        <strain evidence="12">CGMCC 1.12813</strain>
    </source>
</reference>
<keyword evidence="9" id="KW-1133">Transmembrane helix</keyword>
<dbReference type="AlphaFoldDB" id="A0A916SNU7"/>
<dbReference type="PANTHER" id="PTHR24421:SF10">
    <property type="entry name" value="NITRATE_NITRITE SENSOR PROTEIN NARQ"/>
    <property type="match status" value="1"/>
</dbReference>
<feature type="transmembrane region" description="Helical" evidence="9">
    <location>
        <begin position="99"/>
        <end position="117"/>
    </location>
</feature>
<accession>A0A916SNU7</accession>
<feature type="transmembrane region" description="Helical" evidence="9">
    <location>
        <begin position="137"/>
        <end position="155"/>
    </location>
</feature>
<keyword evidence="9" id="KW-0472">Membrane</keyword>
<evidence type="ECO:0000256" key="8">
    <source>
        <dbReference type="ARBA" id="ARBA00023012"/>
    </source>
</evidence>
<dbReference type="CDD" id="cd16917">
    <property type="entry name" value="HATPase_UhpB-NarQ-NarX-like"/>
    <property type="match status" value="1"/>
</dbReference>
<dbReference type="Gene3D" id="3.30.565.10">
    <property type="entry name" value="Histidine kinase-like ATPase, C-terminal domain"/>
    <property type="match status" value="1"/>
</dbReference>
<dbReference type="EC" id="2.7.13.3" evidence="2"/>
<dbReference type="InterPro" id="IPR050482">
    <property type="entry name" value="Sensor_HK_TwoCompSys"/>
</dbReference>
<evidence type="ECO:0000256" key="7">
    <source>
        <dbReference type="ARBA" id="ARBA00022840"/>
    </source>
</evidence>
<evidence type="ECO:0000256" key="6">
    <source>
        <dbReference type="ARBA" id="ARBA00022777"/>
    </source>
</evidence>
<evidence type="ECO:0000256" key="5">
    <source>
        <dbReference type="ARBA" id="ARBA00022741"/>
    </source>
</evidence>
<protein>
    <recommendedName>
        <fullName evidence="2">histidine kinase</fullName>
        <ecNumber evidence="2">2.7.13.3</ecNumber>
    </recommendedName>
</protein>
<evidence type="ECO:0000256" key="2">
    <source>
        <dbReference type="ARBA" id="ARBA00012438"/>
    </source>
</evidence>
<feature type="transmembrane region" description="Helical" evidence="9">
    <location>
        <begin position="30"/>
        <end position="47"/>
    </location>
</feature>
<comment type="caution">
    <text evidence="12">The sequence shown here is derived from an EMBL/GenBank/DDBJ whole genome shotgun (WGS) entry which is preliminary data.</text>
</comment>
<evidence type="ECO:0000256" key="3">
    <source>
        <dbReference type="ARBA" id="ARBA00022553"/>
    </source>
</evidence>
<name>A0A916SNU7_9MICO</name>
<dbReference type="SUPFAM" id="SSF55874">
    <property type="entry name" value="ATPase domain of HSP90 chaperone/DNA topoisomerase II/histidine kinase"/>
    <property type="match status" value="1"/>
</dbReference>
<keyword evidence="7" id="KW-0067">ATP-binding</keyword>
<keyword evidence="6 12" id="KW-0418">Kinase</keyword>
<feature type="transmembrane region" description="Helical" evidence="9">
    <location>
        <begin position="75"/>
        <end position="92"/>
    </location>
</feature>
<dbReference type="GO" id="GO:0000155">
    <property type="term" value="F:phosphorelay sensor kinase activity"/>
    <property type="evidence" value="ECO:0007669"/>
    <property type="project" value="InterPro"/>
</dbReference>
<keyword evidence="9" id="KW-0812">Transmembrane</keyword>
<organism evidence="12 13">
    <name type="scientific">Conyzicola nivalis</name>
    <dbReference type="NCBI Taxonomy" id="1477021"/>
    <lineage>
        <taxon>Bacteria</taxon>
        <taxon>Bacillati</taxon>
        <taxon>Actinomycetota</taxon>
        <taxon>Actinomycetes</taxon>
        <taxon>Micrococcales</taxon>
        <taxon>Microbacteriaceae</taxon>
        <taxon>Conyzicola</taxon>
    </lineage>
</organism>
<evidence type="ECO:0000256" key="9">
    <source>
        <dbReference type="SAM" id="Phobius"/>
    </source>
</evidence>
<dbReference type="InterPro" id="IPR003594">
    <property type="entry name" value="HATPase_dom"/>
</dbReference>
<sequence>MPAIQAVLFFAVWSVTISAALQLGWYPYNVGNYVAVGAIAAVAILVCREFPLPGLIGIGLITIFPPWYFDQPEIRMIPLVLAGYFATARGLSLFVAAPLTAFFALYTIVPALTYSWLTSDLSLVYPFAIYDLTDPSTRILSGVVVLSALLVGTFSHRQSTTAAKLHERNEELQALRNADIERIASQERTRIARDIHDVVAHHVSAMVINAQAAEHVADAHPEKLRPAVRSVITNGQEALTAMRRAVKVLRADGPHEAAALPFEAAMAELVARVRDTGLTVTTTLSPAVRLSPDAETAVLQITQEALTNVMIHSDANDVKVTLAPYAGSIELTVCDNGSGEGPDAIVGRRLLGVGDGGSGIQGMRERAEALDGTLESVRIEHGWRTVARLPRSAMADSVS</sequence>
<dbReference type="Gene3D" id="1.20.5.1930">
    <property type="match status" value="1"/>
</dbReference>
<dbReference type="InterPro" id="IPR036890">
    <property type="entry name" value="HATPase_C_sf"/>
</dbReference>
<dbReference type="GO" id="GO:0046983">
    <property type="term" value="F:protein dimerization activity"/>
    <property type="evidence" value="ECO:0007669"/>
    <property type="project" value="InterPro"/>
</dbReference>
<keyword evidence="8" id="KW-0902">Two-component regulatory system</keyword>
<keyword evidence="3" id="KW-0597">Phosphoprotein</keyword>
<keyword evidence="13" id="KW-1185">Reference proteome</keyword>
<keyword evidence="5" id="KW-0547">Nucleotide-binding</keyword>
<feature type="domain" description="Signal transduction histidine kinase subgroup 3 dimerisation and phosphoacceptor" evidence="11">
    <location>
        <begin position="187"/>
        <end position="252"/>
    </location>
</feature>
<evidence type="ECO:0000313" key="13">
    <source>
        <dbReference type="Proteomes" id="UP000606922"/>
    </source>
</evidence>
<feature type="domain" description="Histidine kinase/HSP90-like ATPase" evidence="10">
    <location>
        <begin position="295"/>
        <end position="390"/>
    </location>
</feature>
<dbReference type="GO" id="GO:0005524">
    <property type="term" value="F:ATP binding"/>
    <property type="evidence" value="ECO:0007669"/>
    <property type="project" value="UniProtKB-KW"/>
</dbReference>
<evidence type="ECO:0000259" key="11">
    <source>
        <dbReference type="Pfam" id="PF07730"/>
    </source>
</evidence>
<comment type="catalytic activity">
    <reaction evidence="1">
        <text>ATP + protein L-histidine = ADP + protein N-phospho-L-histidine.</text>
        <dbReference type="EC" id="2.7.13.3"/>
    </reaction>
</comment>
<evidence type="ECO:0000313" key="12">
    <source>
        <dbReference type="EMBL" id="GGB09313.1"/>
    </source>
</evidence>
<gene>
    <name evidence="12" type="ORF">GCM10010979_24880</name>
</gene>